<evidence type="ECO:0000256" key="1">
    <source>
        <dbReference type="ARBA" id="ARBA00006599"/>
    </source>
</evidence>
<dbReference type="AlphaFoldDB" id="A0A8B2NQH6"/>
<dbReference type="InterPro" id="IPR008461">
    <property type="entry name" value="CrtY"/>
</dbReference>
<sequence>MAQRLIIAGGGLSGVLTALAFADRPDVSVTLLEAGERLGGAHTWSFYATDLDAPGTRLVDPLVAHSWPGYDVRFRGLSRTLSTPYRSITAQSLDRAARQRLGERVRLGTSVTGLDAGGATLGDGTRVEGEAVIDARGPTRLAGLALRHQVFLGQEVRLAAPHGLTRPTIMDATVEQLDGYRFVYLLPFTADTLLVEDTYYTDQPALDRATVAARIAGYAAGRGWRVTEVIREEAGSLPLVLGGDARALWVDAAPDGGAVPIGLRAGLFHPVTSYSLPVAVETALMLGAMPGPVTTARVSERVGDLVRRHVARTAYERLLNRMLFLAGRPEDRHLVLERFHRLPQPLIERFYAGRMRRSDRLRVLLGKPPVPVAGALRALPERSAG</sequence>
<reference evidence="2 3" key="1">
    <citation type="submission" date="2018-05" db="EMBL/GenBank/DDBJ databases">
        <title>Acuticoccus sediminis sp. nov., isolated from deep-sea sediment of Indian Ocean.</title>
        <authorList>
            <person name="Liu X."/>
            <person name="Lai Q."/>
            <person name="Du Y."/>
            <person name="Sun F."/>
            <person name="Zhang X."/>
            <person name="Wang S."/>
            <person name="Shao Z."/>
        </authorList>
    </citation>
    <scope>NUCLEOTIDE SEQUENCE [LARGE SCALE GENOMIC DNA]</scope>
    <source>
        <strain evidence="2 3">PTG4-2</strain>
    </source>
</reference>
<dbReference type="Proteomes" id="UP000249590">
    <property type="component" value="Unassembled WGS sequence"/>
</dbReference>
<keyword evidence="3" id="KW-1185">Reference proteome</keyword>
<comment type="caution">
    <text evidence="2">The sequence shown here is derived from an EMBL/GenBank/DDBJ whole genome shotgun (WGS) entry which is preliminary data.</text>
</comment>
<dbReference type="OrthoDB" id="5793379at2"/>
<dbReference type="GO" id="GO:0016117">
    <property type="term" value="P:carotenoid biosynthetic process"/>
    <property type="evidence" value="ECO:0007669"/>
    <property type="project" value="InterPro"/>
</dbReference>
<evidence type="ECO:0000313" key="3">
    <source>
        <dbReference type="Proteomes" id="UP000249590"/>
    </source>
</evidence>
<organism evidence="2 3">
    <name type="scientific">Acuticoccus sediminis</name>
    <dbReference type="NCBI Taxonomy" id="2184697"/>
    <lineage>
        <taxon>Bacteria</taxon>
        <taxon>Pseudomonadati</taxon>
        <taxon>Pseudomonadota</taxon>
        <taxon>Alphaproteobacteria</taxon>
        <taxon>Hyphomicrobiales</taxon>
        <taxon>Amorphaceae</taxon>
        <taxon>Acuticoccus</taxon>
    </lineage>
</organism>
<protein>
    <submittedName>
        <fullName evidence="2">Lycopene cyclase</fullName>
    </submittedName>
</protein>
<dbReference type="InterPro" id="IPR010108">
    <property type="entry name" value="Lycopene_cyclase_b/e"/>
</dbReference>
<dbReference type="NCBIfam" id="TIGR01789">
    <property type="entry name" value="lycopene_cycl"/>
    <property type="match status" value="1"/>
</dbReference>
<dbReference type="GO" id="GO:0016705">
    <property type="term" value="F:oxidoreductase activity, acting on paired donors, with incorporation or reduction of molecular oxygen"/>
    <property type="evidence" value="ECO:0007669"/>
    <property type="project" value="InterPro"/>
</dbReference>
<dbReference type="InterPro" id="IPR036188">
    <property type="entry name" value="FAD/NAD-bd_sf"/>
</dbReference>
<gene>
    <name evidence="2" type="primary">crtY</name>
    <name evidence="2" type="ORF">DLJ53_23325</name>
</gene>
<dbReference type="EMBL" id="QHHQ01000005">
    <property type="protein sequence ID" value="RAH99452.1"/>
    <property type="molecule type" value="Genomic_DNA"/>
</dbReference>
<dbReference type="Gene3D" id="3.50.50.60">
    <property type="entry name" value="FAD/NAD(P)-binding domain"/>
    <property type="match status" value="1"/>
</dbReference>
<dbReference type="RefSeq" id="WP_111349666.1">
    <property type="nucleotide sequence ID" value="NZ_QHHQ01000005.1"/>
</dbReference>
<name>A0A8B2NQH6_9HYPH</name>
<dbReference type="NCBIfam" id="TIGR01790">
    <property type="entry name" value="carotene-cycl"/>
    <property type="match status" value="1"/>
</dbReference>
<evidence type="ECO:0000313" key="2">
    <source>
        <dbReference type="EMBL" id="RAH99452.1"/>
    </source>
</evidence>
<comment type="similarity">
    <text evidence="1">Belongs to the lycopene cyclase family.</text>
</comment>
<dbReference type="Pfam" id="PF05834">
    <property type="entry name" value="Lycopene_cycl"/>
    <property type="match status" value="1"/>
</dbReference>
<dbReference type="GO" id="GO:0045436">
    <property type="term" value="F:lycopene beta cyclase activity"/>
    <property type="evidence" value="ECO:0007669"/>
    <property type="project" value="InterPro"/>
</dbReference>
<accession>A0A8B2NQH6</accession>
<proteinExistence type="inferred from homology"/>
<dbReference type="SUPFAM" id="SSF51905">
    <property type="entry name" value="FAD/NAD(P)-binding domain"/>
    <property type="match status" value="1"/>
</dbReference>